<dbReference type="Gene3D" id="2.40.50.140">
    <property type="entry name" value="Nucleic acid-binding proteins"/>
    <property type="match status" value="1"/>
</dbReference>
<evidence type="ECO:0000313" key="3">
    <source>
        <dbReference type="EMBL" id="GAH42175.1"/>
    </source>
</evidence>
<feature type="domain" description="OB" evidence="2">
    <location>
        <begin position="37"/>
        <end position="90"/>
    </location>
</feature>
<gene>
    <name evidence="3" type="ORF">S03H2_16627</name>
</gene>
<evidence type="ECO:0000259" key="2">
    <source>
        <dbReference type="Pfam" id="PF01336"/>
    </source>
</evidence>
<sequence length="142" mass="15974">MSENIVIADLSEGDEFVGFYALKRCDLKEFDGGFRLDIELADSTGSLPGVIWDDAREQRELLSRGDVVKVKGRLGSYRDRPQIRIDKIRPAKEGEYEPGSFIPSTPKDIDTLIESARSLIESIEDSHLSQLGKLIFDNPQFI</sequence>
<reference evidence="3" key="1">
    <citation type="journal article" date="2014" name="Front. Microbiol.">
        <title>High frequency of phylogenetically diverse reductive dehalogenase-homologous genes in deep subseafloor sedimentary metagenomes.</title>
        <authorList>
            <person name="Kawai M."/>
            <person name="Futagami T."/>
            <person name="Toyoda A."/>
            <person name="Takaki Y."/>
            <person name="Nishi S."/>
            <person name="Hori S."/>
            <person name="Arai W."/>
            <person name="Tsubouchi T."/>
            <person name="Morono Y."/>
            <person name="Uchiyama I."/>
            <person name="Ito T."/>
            <person name="Fujiyama A."/>
            <person name="Inagaki F."/>
            <person name="Takami H."/>
        </authorList>
    </citation>
    <scope>NUCLEOTIDE SEQUENCE</scope>
    <source>
        <strain evidence="3">Expedition CK06-06</strain>
    </source>
</reference>
<dbReference type="EMBL" id="BARU01008509">
    <property type="protein sequence ID" value="GAH42175.1"/>
    <property type="molecule type" value="Genomic_DNA"/>
</dbReference>
<accession>X1GBI2</accession>
<feature type="non-terminal residue" evidence="3">
    <location>
        <position position="142"/>
    </location>
</feature>
<dbReference type="PANTHER" id="PTHR37294:SF1">
    <property type="entry name" value="3'-5' EXORIBONUCLEASE YHAM"/>
    <property type="match status" value="1"/>
</dbReference>
<dbReference type="SUPFAM" id="SSF50249">
    <property type="entry name" value="Nucleic acid-binding proteins"/>
    <property type="match status" value="1"/>
</dbReference>
<dbReference type="GO" id="GO:0016787">
    <property type="term" value="F:hydrolase activity"/>
    <property type="evidence" value="ECO:0007669"/>
    <property type="project" value="UniProtKB-KW"/>
</dbReference>
<dbReference type="InterPro" id="IPR050798">
    <property type="entry name" value="YhaM_exoribonuc/phosphodiest"/>
</dbReference>
<organism evidence="3">
    <name type="scientific">marine sediment metagenome</name>
    <dbReference type="NCBI Taxonomy" id="412755"/>
    <lineage>
        <taxon>unclassified sequences</taxon>
        <taxon>metagenomes</taxon>
        <taxon>ecological metagenomes</taxon>
    </lineage>
</organism>
<dbReference type="InterPro" id="IPR012340">
    <property type="entry name" value="NA-bd_OB-fold"/>
</dbReference>
<name>X1GBI2_9ZZZZ</name>
<comment type="caution">
    <text evidence="3">The sequence shown here is derived from an EMBL/GenBank/DDBJ whole genome shotgun (WGS) entry which is preliminary data.</text>
</comment>
<proteinExistence type="predicted"/>
<dbReference type="GO" id="GO:0003676">
    <property type="term" value="F:nucleic acid binding"/>
    <property type="evidence" value="ECO:0007669"/>
    <property type="project" value="InterPro"/>
</dbReference>
<protein>
    <recommendedName>
        <fullName evidence="2">OB domain-containing protein</fullName>
    </recommendedName>
</protein>
<dbReference type="InterPro" id="IPR004365">
    <property type="entry name" value="NA-bd_OB_tRNA"/>
</dbReference>
<keyword evidence="1" id="KW-0378">Hydrolase</keyword>
<evidence type="ECO:0000256" key="1">
    <source>
        <dbReference type="ARBA" id="ARBA00022801"/>
    </source>
</evidence>
<dbReference type="PANTHER" id="PTHR37294">
    <property type="entry name" value="3'-5' EXORIBONUCLEASE YHAM"/>
    <property type="match status" value="1"/>
</dbReference>
<dbReference type="Pfam" id="PF01336">
    <property type="entry name" value="tRNA_anti-codon"/>
    <property type="match status" value="1"/>
</dbReference>
<dbReference type="GO" id="GO:0031125">
    <property type="term" value="P:rRNA 3'-end processing"/>
    <property type="evidence" value="ECO:0007669"/>
    <property type="project" value="TreeGrafter"/>
</dbReference>
<dbReference type="AlphaFoldDB" id="X1GBI2"/>